<evidence type="ECO:0000313" key="2">
    <source>
        <dbReference type="EMBL" id="RGP64564.1"/>
    </source>
</evidence>
<evidence type="ECO:0000259" key="1">
    <source>
        <dbReference type="Pfam" id="PF20150"/>
    </source>
</evidence>
<evidence type="ECO:0000313" key="3">
    <source>
        <dbReference type="Proteomes" id="UP000266152"/>
    </source>
</evidence>
<keyword evidence="3" id="KW-1185">Reference proteome</keyword>
<feature type="domain" description="2EXR" evidence="1">
    <location>
        <begin position="46"/>
        <end position="129"/>
    </location>
</feature>
<comment type="caution">
    <text evidence="2">The sequence shown here is derived from an EMBL/GenBank/DDBJ whole genome shotgun (WGS) entry which is preliminary data.</text>
</comment>
<dbReference type="AlphaFoldDB" id="A0A395RX23"/>
<dbReference type="Proteomes" id="UP000266152">
    <property type="component" value="Unassembled WGS sequence"/>
</dbReference>
<dbReference type="STRING" id="5514.A0A395RX23"/>
<dbReference type="Pfam" id="PF20150">
    <property type="entry name" value="2EXR"/>
    <property type="match status" value="1"/>
</dbReference>
<sequence length="163" mass="18647">MRIAIEKFNLSFTQQDGRQILTLKAEVDGTEAQVDAQPPPRPATTFRGFRKLPVEIQDRVWELSFQEPRIFRLAEDKGKTWTPVVVPHLPPGSARACRRSRDLYERETSCVLGSSGGVYKSLRASTSRDIFYWDQDMTDDEIPDDQIRRYTPGIESFVNVAIV</sequence>
<proteinExistence type="predicted"/>
<reference evidence="2 3" key="1">
    <citation type="journal article" date="2018" name="PLoS Pathog.">
        <title>Evolution of structural diversity of trichothecenes, a family of toxins produced by plant pathogenic and entomopathogenic fungi.</title>
        <authorList>
            <person name="Proctor R.H."/>
            <person name="McCormick S.P."/>
            <person name="Kim H.S."/>
            <person name="Cardoza R.E."/>
            <person name="Stanley A.M."/>
            <person name="Lindo L."/>
            <person name="Kelly A."/>
            <person name="Brown D.W."/>
            <person name="Lee T."/>
            <person name="Vaughan M.M."/>
            <person name="Alexander N.J."/>
            <person name="Busman M."/>
            <person name="Gutierrez S."/>
        </authorList>
    </citation>
    <scope>NUCLEOTIDE SEQUENCE [LARGE SCALE GENOMIC DNA]</scope>
    <source>
        <strain evidence="2 3">NRRL 3299</strain>
    </source>
</reference>
<dbReference type="EMBL" id="PXOF01000115">
    <property type="protein sequence ID" value="RGP64564.1"/>
    <property type="molecule type" value="Genomic_DNA"/>
</dbReference>
<accession>A0A395RX23</accession>
<organism evidence="2 3">
    <name type="scientific">Fusarium sporotrichioides</name>
    <dbReference type="NCBI Taxonomy" id="5514"/>
    <lineage>
        <taxon>Eukaryota</taxon>
        <taxon>Fungi</taxon>
        <taxon>Dikarya</taxon>
        <taxon>Ascomycota</taxon>
        <taxon>Pezizomycotina</taxon>
        <taxon>Sordariomycetes</taxon>
        <taxon>Hypocreomycetidae</taxon>
        <taxon>Hypocreales</taxon>
        <taxon>Nectriaceae</taxon>
        <taxon>Fusarium</taxon>
    </lineage>
</organism>
<dbReference type="InterPro" id="IPR045518">
    <property type="entry name" value="2EXR"/>
</dbReference>
<name>A0A395RX23_FUSSP</name>
<gene>
    <name evidence="2" type="ORF">FSPOR_7930</name>
</gene>
<protein>
    <recommendedName>
        <fullName evidence="1">2EXR domain-containing protein</fullName>
    </recommendedName>
</protein>